<dbReference type="SUPFAM" id="SSF47413">
    <property type="entry name" value="lambda repressor-like DNA-binding domains"/>
    <property type="match status" value="1"/>
</dbReference>
<dbReference type="GO" id="GO:0003677">
    <property type="term" value="F:DNA binding"/>
    <property type="evidence" value="ECO:0007669"/>
    <property type="project" value="InterPro"/>
</dbReference>
<sequence>MFTPHLRLADIDKTLHRYDFLYGEVGNKRGFMEFTYHDRQTLYDAWMSYKAKLRITQIEMAKRLGVSQLDFSKTMRGDVPMDRNFVFRFCKEMGLDPGSSLPSLKDNKNIMNNGPIVVRTSLTVDGTIAKVEHSGDQVFIEYIKEI</sequence>
<evidence type="ECO:0000313" key="2">
    <source>
        <dbReference type="Proteomes" id="UP000071641"/>
    </source>
</evidence>
<dbReference type="AlphaFoldDB" id="A0A128F798"/>
<gene>
    <name evidence="1" type="ORF">GCE9029_03069</name>
</gene>
<dbReference type="Proteomes" id="UP000071641">
    <property type="component" value="Unassembled WGS sequence"/>
</dbReference>
<dbReference type="RefSeq" id="WP_231870113.1">
    <property type="nucleotide sequence ID" value="NZ_FIZX01000002.1"/>
</dbReference>
<dbReference type="Gene3D" id="1.10.260.40">
    <property type="entry name" value="lambda repressor-like DNA-binding domains"/>
    <property type="match status" value="1"/>
</dbReference>
<proteinExistence type="predicted"/>
<keyword evidence="2" id="KW-1185">Reference proteome</keyword>
<accession>A0A128F798</accession>
<dbReference type="InterPro" id="IPR010982">
    <property type="entry name" value="Lambda_DNA-bd_dom_sf"/>
</dbReference>
<organism evidence="1 2">
    <name type="scientific">Grimontia celer</name>
    <dbReference type="NCBI Taxonomy" id="1796497"/>
    <lineage>
        <taxon>Bacteria</taxon>
        <taxon>Pseudomonadati</taxon>
        <taxon>Pseudomonadota</taxon>
        <taxon>Gammaproteobacteria</taxon>
        <taxon>Vibrionales</taxon>
        <taxon>Vibrionaceae</taxon>
        <taxon>Grimontia</taxon>
    </lineage>
</organism>
<reference evidence="2" key="1">
    <citation type="submission" date="2016-02" db="EMBL/GenBank/DDBJ databases">
        <authorList>
            <person name="Rodrigo-Torres Lidia"/>
            <person name="Arahal R.David."/>
        </authorList>
    </citation>
    <scope>NUCLEOTIDE SEQUENCE [LARGE SCALE GENOMIC DNA]</scope>
    <source>
        <strain evidence="2">CECT 9029</strain>
    </source>
</reference>
<name>A0A128F798_9GAMM</name>
<evidence type="ECO:0000313" key="1">
    <source>
        <dbReference type="EMBL" id="CZF82176.1"/>
    </source>
</evidence>
<dbReference type="EMBL" id="FIZX01000002">
    <property type="protein sequence ID" value="CZF82176.1"/>
    <property type="molecule type" value="Genomic_DNA"/>
</dbReference>
<protein>
    <submittedName>
        <fullName evidence="1">Uncharacterized protein</fullName>
    </submittedName>
</protein>